<dbReference type="AlphaFoldDB" id="A0A9W6FDK7"/>
<dbReference type="RefSeq" id="WP_158099184.1">
    <property type="nucleotide sequence ID" value="NZ_BSBO01000007.1"/>
</dbReference>
<evidence type="ECO:0000313" key="2">
    <source>
        <dbReference type="Proteomes" id="UP001145145"/>
    </source>
</evidence>
<accession>A0A9W6FDK7</accession>
<protein>
    <submittedName>
        <fullName evidence="1">Uncharacterized protein</fullName>
    </submittedName>
</protein>
<reference evidence="1 2" key="1">
    <citation type="journal article" date="2023" name="Int. J. Syst. Evol. Microbiol.">
        <title>Sellimonas catena sp. nov., isolated from human faeces.</title>
        <authorList>
            <person name="Hisatomi A."/>
            <person name="Ohkuma M."/>
            <person name="Sakamoto M."/>
        </authorList>
    </citation>
    <scope>NUCLEOTIDE SEQUENCE [LARGE SCALE GENOMIC DNA]</scope>
    <source>
        <strain evidence="1 2">12EGH17</strain>
    </source>
</reference>
<name>A0A9W6FDK7_9FIRM</name>
<proteinExistence type="predicted"/>
<organism evidence="1 2">
    <name type="scientific">Sellimonas catena</name>
    <dbReference type="NCBI Taxonomy" id="2994035"/>
    <lineage>
        <taxon>Bacteria</taxon>
        <taxon>Bacillati</taxon>
        <taxon>Bacillota</taxon>
        <taxon>Clostridia</taxon>
        <taxon>Lachnospirales</taxon>
        <taxon>Lachnospiraceae</taxon>
        <taxon>Sellimonas</taxon>
    </lineage>
</organism>
<gene>
    <name evidence="1" type="ORF">Selli1_09640</name>
</gene>
<dbReference type="EMBL" id="BSBO01000007">
    <property type="protein sequence ID" value="GLG03790.1"/>
    <property type="molecule type" value="Genomic_DNA"/>
</dbReference>
<evidence type="ECO:0000313" key="1">
    <source>
        <dbReference type="EMBL" id="GLG03790.1"/>
    </source>
</evidence>
<sequence>MDQTFAYLGSKEKALNPEEYVLLQIGQEKTEQQMLRTAEQWAGQNIKKEE</sequence>
<keyword evidence="2" id="KW-1185">Reference proteome</keyword>
<comment type="caution">
    <text evidence="1">The sequence shown here is derived from an EMBL/GenBank/DDBJ whole genome shotgun (WGS) entry which is preliminary data.</text>
</comment>
<dbReference type="Proteomes" id="UP001145145">
    <property type="component" value="Unassembled WGS sequence"/>
</dbReference>